<dbReference type="Pfam" id="PF00078">
    <property type="entry name" value="RVT_1"/>
    <property type="match status" value="1"/>
</dbReference>
<dbReference type="InterPro" id="IPR008042">
    <property type="entry name" value="Retrotrans_Pao"/>
</dbReference>
<dbReference type="InterPro" id="IPR000477">
    <property type="entry name" value="RT_dom"/>
</dbReference>
<evidence type="ECO:0000313" key="4">
    <source>
        <dbReference type="Proteomes" id="UP001152795"/>
    </source>
</evidence>
<evidence type="ECO:0000259" key="2">
    <source>
        <dbReference type="Pfam" id="PF18701"/>
    </source>
</evidence>
<evidence type="ECO:0000313" key="3">
    <source>
        <dbReference type="EMBL" id="CAB3979563.1"/>
    </source>
</evidence>
<dbReference type="InterPro" id="IPR040676">
    <property type="entry name" value="DUF5641"/>
</dbReference>
<name>A0A6S7FRE1_PARCT</name>
<protein>
    <submittedName>
        <fullName evidence="3">Uncharacterized protein</fullName>
    </submittedName>
</protein>
<dbReference type="InterPro" id="IPR043128">
    <property type="entry name" value="Rev_trsase/Diguanyl_cyclase"/>
</dbReference>
<dbReference type="SUPFAM" id="SSF56672">
    <property type="entry name" value="DNA/RNA polymerases"/>
    <property type="match status" value="1"/>
</dbReference>
<dbReference type="PANTHER" id="PTHR47331:SF1">
    <property type="entry name" value="GAG-LIKE PROTEIN"/>
    <property type="match status" value="1"/>
</dbReference>
<dbReference type="InterPro" id="IPR043502">
    <property type="entry name" value="DNA/RNA_pol_sf"/>
</dbReference>
<dbReference type="AlphaFoldDB" id="A0A6S7FRE1"/>
<sequence>MAEAQSIERKRAIRKANRGVITKYINEANDLLHDEDSDRDRLITIQGLLREKLDYIKRLDSEILEICEIKDIDKEIIESEEINTRVLDVNKKILKATSEGHLVTNQPAIFVEGEHINEPQQSELQNESVVSNNSAPQASTDQIQHNQRNELASQSSYVQNKDGELIETLRTFWDTESIGITNHDIGNPEESKFLREVSFDEQEGRYQVRLPWKTEALPQSNGYSTCVRRLRQLHSHLKKDKHLLNDYDSVIKQQLESGIIEAVPEEDDDSDGSYYLPHHGVLREDKETTKLRVVFDGSAKPNEESPSINECLEKGPNLVPNLFDTVIKFRSHPIGIVADIEKAFHQIQISPEDRRMLRFLWFDDITEPVPKIRRFQFCRLVFGLTPSPAVLASIIQHHLSRHKEREPEMVSLLNDSFYVDDFAGGAKTDDDAVEVYEKAQAIMKDGGFTLRKWMSNSKKFREMVEKNEEHQSYVNADKPTLNQGKQDVTQTSSNEIVKVLGLHWNVQSDVFQFETTELVRYALTLPPTKRSVLKLPAKIFDPIGILAPFTINMKCLFQTLCVENVEWERRIKRISRRNCRSKLDSSKTRVAPLKRQSIPRLELLGANILARLVNTILKTLSAIIDDPEVFLWTDSYTTLCWIRNYKMWKQYVQRRVTEIRELTNEKHWHFCPGELNVADLPSRGCSAIALAENDTWLHGPKFLKDPKDQWPKCPQPTNLETDVALSETVKTRPTVTYSLVNLTDDLLSHARIGLVMECNKYSSVTRLLRVTAFVLRFIRKLKRQETSDNSIQILSANDIKEAEILWAREVQAVSFPEVTRLLGSKQRVNNQLINQLNLFRDKNNLIRCEGRLEHSSLSVDSNNPILLPSRHHFTDLIIRDRHYHVHHCGINDTLNCIRNTYWILRGRESFEISSTNQSLTRRAKHQNRVLKNFTTQWKKDYLLSLRESSKAQSRGAEIISVGDIVVLKNESTARIFWKLAKVEELITSKDNIVRSAEVGLLNEANKKIQLRRPIQHLVPLEISWKNMT</sequence>
<dbReference type="CDD" id="cd01644">
    <property type="entry name" value="RT_pepA17"/>
    <property type="match status" value="1"/>
</dbReference>
<comment type="caution">
    <text evidence="3">The sequence shown here is derived from an EMBL/GenBank/DDBJ whole genome shotgun (WGS) entry which is preliminary data.</text>
</comment>
<gene>
    <name evidence="3" type="ORF">PACLA_8A058547</name>
</gene>
<keyword evidence="4" id="KW-1185">Reference proteome</keyword>
<reference evidence="3" key="1">
    <citation type="submission" date="2020-04" db="EMBL/GenBank/DDBJ databases">
        <authorList>
            <person name="Alioto T."/>
            <person name="Alioto T."/>
            <person name="Gomez Garrido J."/>
        </authorList>
    </citation>
    <scope>NUCLEOTIDE SEQUENCE</scope>
    <source>
        <strain evidence="3">A484AB</strain>
    </source>
</reference>
<dbReference type="Pfam" id="PF18701">
    <property type="entry name" value="DUF5641"/>
    <property type="match status" value="1"/>
</dbReference>
<dbReference type="Gene3D" id="3.30.70.270">
    <property type="match status" value="1"/>
</dbReference>
<accession>A0A6S7FRE1</accession>
<feature type="domain" description="Reverse transcriptase" evidence="1">
    <location>
        <begin position="330"/>
        <end position="451"/>
    </location>
</feature>
<dbReference type="EMBL" id="CACRXK020000209">
    <property type="protein sequence ID" value="CAB3979563.1"/>
    <property type="molecule type" value="Genomic_DNA"/>
</dbReference>
<proteinExistence type="predicted"/>
<dbReference type="Gene3D" id="3.10.10.10">
    <property type="entry name" value="HIV Type 1 Reverse Transcriptase, subunit A, domain 1"/>
    <property type="match status" value="1"/>
</dbReference>
<dbReference type="Proteomes" id="UP001152795">
    <property type="component" value="Unassembled WGS sequence"/>
</dbReference>
<dbReference type="PANTHER" id="PTHR47331">
    <property type="entry name" value="PHD-TYPE DOMAIN-CONTAINING PROTEIN"/>
    <property type="match status" value="1"/>
</dbReference>
<dbReference type="Pfam" id="PF05380">
    <property type="entry name" value="Peptidase_A17"/>
    <property type="match status" value="2"/>
</dbReference>
<organism evidence="3 4">
    <name type="scientific">Paramuricea clavata</name>
    <name type="common">Red gorgonian</name>
    <name type="synonym">Violescent sea-whip</name>
    <dbReference type="NCBI Taxonomy" id="317549"/>
    <lineage>
        <taxon>Eukaryota</taxon>
        <taxon>Metazoa</taxon>
        <taxon>Cnidaria</taxon>
        <taxon>Anthozoa</taxon>
        <taxon>Octocorallia</taxon>
        <taxon>Malacalcyonacea</taxon>
        <taxon>Plexauridae</taxon>
        <taxon>Paramuricea</taxon>
    </lineage>
</organism>
<dbReference type="OrthoDB" id="5987741at2759"/>
<feature type="domain" description="DUF5641" evidence="2">
    <location>
        <begin position="923"/>
        <end position="1020"/>
    </location>
</feature>
<evidence type="ECO:0000259" key="1">
    <source>
        <dbReference type="Pfam" id="PF00078"/>
    </source>
</evidence>